<reference evidence="2" key="1">
    <citation type="submission" date="2013-11" db="EMBL/GenBank/DDBJ databases">
        <title>Genome sequence of the fusiform rust pathogen reveals effectors for host alternation and coevolution with pine.</title>
        <authorList>
            <consortium name="DOE Joint Genome Institute"/>
            <person name="Smith K."/>
            <person name="Pendleton A."/>
            <person name="Kubisiak T."/>
            <person name="Anderson C."/>
            <person name="Salamov A."/>
            <person name="Aerts A."/>
            <person name="Riley R."/>
            <person name="Clum A."/>
            <person name="Lindquist E."/>
            <person name="Ence D."/>
            <person name="Campbell M."/>
            <person name="Kronenberg Z."/>
            <person name="Feau N."/>
            <person name="Dhillon B."/>
            <person name="Hamelin R."/>
            <person name="Burleigh J."/>
            <person name="Smith J."/>
            <person name="Yandell M."/>
            <person name="Nelson C."/>
            <person name="Grigoriev I."/>
            <person name="Davis J."/>
        </authorList>
    </citation>
    <scope>NUCLEOTIDE SEQUENCE</scope>
    <source>
        <strain evidence="2">G11</strain>
    </source>
</reference>
<name>A0A9P6THT6_9BASI</name>
<comment type="caution">
    <text evidence="2">The sequence shown here is derived from an EMBL/GenBank/DDBJ whole genome shotgun (WGS) entry which is preliminary data.</text>
</comment>
<organism evidence="2 3">
    <name type="scientific">Cronartium quercuum f. sp. fusiforme G11</name>
    <dbReference type="NCBI Taxonomy" id="708437"/>
    <lineage>
        <taxon>Eukaryota</taxon>
        <taxon>Fungi</taxon>
        <taxon>Dikarya</taxon>
        <taxon>Basidiomycota</taxon>
        <taxon>Pucciniomycotina</taxon>
        <taxon>Pucciniomycetes</taxon>
        <taxon>Pucciniales</taxon>
        <taxon>Coleosporiaceae</taxon>
        <taxon>Cronartium</taxon>
    </lineage>
</organism>
<dbReference type="Pfam" id="PF04727">
    <property type="entry name" value="ELMO_CED12"/>
    <property type="match status" value="1"/>
</dbReference>
<protein>
    <recommendedName>
        <fullName evidence="1">ELMO domain-containing protein</fullName>
    </recommendedName>
</protein>
<dbReference type="Proteomes" id="UP000886653">
    <property type="component" value="Unassembled WGS sequence"/>
</dbReference>
<evidence type="ECO:0000313" key="3">
    <source>
        <dbReference type="Proteomes" id="UP000886653"/>
    </source>
</evidence>
<evidence type="ECO:0000259" key="1">
    <source>
        <dbReference type="PROSITE" id="PS51335"/>
    </source>
</evidence>
<accession>A0A9P6THT6</accession>
<keyword evidence="3" id="KW-1185">Reference proteome</keyword>
<proteinExistence type="predicted"/>
<dbReference type="InterPro" id="IPR006816">
    <property type="entry name" value="ELMO_dom"/>
</dbReference>
<dbReference type="AlphaFoldDB" id="A0A9P6THT6"/>
<dbReference type="PANTHER" id="PTHR12771">
    <property type="entry name" value="ENGULFMENT AND CELL MOTILITY"/>
    <property type="match status" value="1"/>
</dbReference>
<dbReference type="PANTHER" id="PTHR12771:SF51">
    <property type="entry name" value="LD01482P"/>
    <property type="match status" value="1"/>
</dbReference>
<dbReference type="InterPro" id="IPR050868">
    <property type="entry name" value="ELMO_domain-containing"/>
</dbReference>
<dbReference type="EMBL" id="MU167209">
    <property type="protein sequence ID" value="KAG0152065.1"/>
    <property type="molecule type" value="Genomic_DNA"/>
</dbReference>
<feature type="domain" description="ELMO" evidence="1">
    <location>
        <begin position="196"/>
        <end position="351"/>
    </location>
</feature>
<dbReference type="PROSITE" id="PS51335">
    <property type="entry name" value="ELMO"/>
    <property type="match status" value="1"/>
</dbReference>
<dbReference type="GO" id="GO:0005096">
    <property type="term" value="F:GTPase activator activity"/>
    <property type="evidence" value="ECO:0007669"/>
    <property type="project" value="TreeGrafter"/>
</dbReference>
<gene>
    <name evidence="2" type="ORF">CROQUDRAFT_85773</name>
</gene>
<sequence>MPLKLPSRPIQPTSYWAQLVFQFSVPTFIDAWRQKISNSPYSALLLTIHRSIKFIYKCICLICSSSRTNSSEIGRALTIAHTSRILTFTSDYRDNPEANECDMVSERVEGDGISNTWAIWRIDWALRHSKTLMNEKVTLETGSTEVEDVALAIMSVKSIDPVLSPTLISCLNRIRAANRSIQMILERINTPYNPETDAPRLKELWHLLKPNKPLDSLHTKAWQEIGFQGCDPATDFRGSASLGLDALIHFGKRYGKAAQALVEEAVDGGPSWYPWALASINITWWCVSLAKQHNLQYFFLLSSGDVQPFLVLQTRLTLLFHSYWRRLEPAPNVMEFEEKFKCFKCVVGQGLIKGLVGGPGVGWIGEVEPAVVSAS</sequence>
<evidence type="ECO:0000313" key="2">
    <source>
        <dbReference type="EMBL" id="KAG0152065.1"/>
    </source>
</evidence>
<dbReference type="OrthoDB" id="67155at2759"/>